<proteinExistence type="predicted"/>
<evidence type="ECO:0008006" key="3">
    <source>
        <dbReference type="Google" id="ProtNLM"/>
    </source>
</evidence>
<dbReference type="RefSeq" id="WP_009153523.1">
    <property type="nucleotide sequence ID" value="NZ_CM001439.1"/>
</dbReference>
<dbReference type="EMBL" id="CM001439">
    <property type="protein sequence ID" value="EHR50138.1"/>
    <property type="molecule type" value="Genomic_DNA"/>
</dbReference>
<evidence type="ECO:0000313" key="1">
    <source>
        <dbReference type="EMBL" id="EHR50138.1"/>
    </source>
</evidence>
<dbReference type="Proteomes" id="UP000004926">
    <property type="component" value="Chromosome"/>
</dbReference>
<dbReference type="STRING" id="882083.SacmaDRAFT_1872"/>
<keyword evidence="2" id="KW-1185">Reference proteome</keyword>
<dbReference type="eggNOG" id="ENOG50332R2">
    <property type="taxonomic scope" value="Bacteria"/>
</dbReference>
<dbReference type="HOGENOM" id="CLU_108535_1_0_11"/>
<protein>
    <recommendedName>
        <fullName evidence="3">Polyketide cyclase / dehydrase and lipid transport</fullName>
    </recommendedName>
</protein>
<dbReference type="AlphaFoldDB" id="H5X6J0"/>
<gene>
    <name evidence="1" type="ORF">SacmaDRAFT_1872</name>
</gene>
<accession>H5X6J0</accession>
<reference evidence="1 2" key="1">
    <citation type="journal article" date="2012" name="Stand. Genomic Sci.">
        <title>Genome sequence of the ocean sediment bacterium Saccharomonospora marina type strain (XMU15(T)).</title>
        <authorList>
            <person name="Klenk H.P."/>
            <person name="Lu M."/>
            <person name="Lucas S."/>
            <person name="Lapidus A."/>
            <person name="Copeland A."/>
            <person name="Pitluck S."/>
            <person name="Goodwin L.A."/>
            <person name="Han C."/>
            <person name="Tapia R."/>
            <person name="Brambilla E.M."/>
            <person name="Potter G."/>
            <person name="Land M."/>
            <person name="Ivanova N."/>
            <person name="Rohde M."/>
            <person name="Goker M."/>
            <person name="Detter J.C."/>
            <person name="Li W.J."/>
            <person name="Kyrpides N.C."/>
            <person name="Woyke T."/>
        </authorList>
    </citation>
    <scope>NUCLEOTIDE SEQUENCE [LARGE SCALE GENOMIC DNA]</scope>
    <source>
        <strain evidence="1 2">XMU15</strain>
    </source>
</reference>
<organism evidence="1 2">
    <name type="scientific">Saccharomonospora marina XMU15</name>
    <dbReference type="NCBI Taxonomy" id="882083"/>
    <lineage>
        <taxon>Bacteria</taxon>
        <taxon>Bacillati</taxon>
        <taxon>Actinomycetota</taxon>
        <taxon>Actinomycetes</taxon>
        <taxon>Pseudonocardiales</taxon>
        <taxon>Pseudonocardiaceae</taxon>
        <taxon>Saccharomonospora</taxon>
    </lineage>
</organism>
<name>H5X6J0_9PSEU</name>
<sequence>MPTTQERRATTESAMLADRFAPRYDVIQTEHVVVDTTPERAYEFVRALDFTDVHTTLVDAVQWVRALPQRWRERRHGPPRTPTRMTFDDMATGSDWVILGETPGKEIAAGAAGRFWKPVVEWRPVEAERFTEFAEPGYGKIVMSLSTRPYGENSSLVSYDIRVILNDTLSAAKFAVYWKTIAPFVRAIQKAVLNTVKRDAEQRDK</sequence>
<evidence type="ECO:0000313" key="2">
    <source>
        <dbReference type="Proteomes" id="UP000004926"/>
    </source>
</evidence>